<protein>
    <submittedName>
        <fullName evidence="1">Uncharacterized protein</fullName>
    </submittedName>
</protein>
<name>A0A157SAS5_9BORD</name>
<reference evidence="1 2" key="1">
    <citation type="submission" date="2016-04" db="EMBL/GenBank/DDBJ databases">
        <authorList>
            <consortium name="Pathogen Informatics"/>
        </authorList>
    </citation>
    <scope>NUCLEOTIDE SEQUENCE [LARGE SCALE GENOMIC DNA]</scope>
    <source>
        <strain evidence="1 2">H050680373</strain>
    </source>
</reference>
<accession>A0A157SAS5</accession>
<evidence type="ECO:0000313" key="1">
    <source>
        <dbReference type="EMBL" id="SAI67006.1"/>
    </source>
</evidence>
<evidence type="ECO:0000313" key="2">
    <source>
        <dbReference type="Proteomes" id="UP000076848"/>
    </source>
</evidence>
<sequence>MIEDLFTSERELRSVEIMVARDHLYAVNFYADARRKLIQPSASVLIFRPLSRLGDVSGDQDAMSGPASYIGDNLLRIVDQLLFHISMNVNPVIPFLAKVDVGNVNKNCRHMFPWFSDSEYVGLKF</sequence>
<keyword evidence="2" id="KW-1185">Reference proteome</keyword>
<dbReference type="EMBL" id="FKIF01000002">
    <property type="protein sequence ID" value="SAI67006.1"/>
    <property type="molecule type" value="Genomic_DNA"/>
</dbReference>
<proteinExistence type="predicted"/>
<dbReference type="Proteomes" id="UP000076848">
    <property type="component" value="Unassembled WGS sequence"/>
</dbReference>
<gene>
    <name evidence="1" type="ORF">SAMEA3906486_01265</name>
</gene>
<organism evidence="1 2">
    <name type="scientific">Bordetella ansorpii</name>
    <dbReference type="NCBI Taxonomy" id="288768"/>
    <lineage>
        <taxon>Bacteria</taxon>
        <taxon>Pseudomonadati</taxon>
        <taxon>Pseudomonadota</taxon>
        <taxon>Betaproteobacteria</taxon>
        <taxon>Burkholderiales</taxon>
        <taxon>Alcaligenaceae</taxon>
        <taxon>Bordetella</taxon>
    </lineage>
</organism>
<dbReference type="AlphaFoldDB" id="A0A157SAS5"/>